<evidence type="ECO:0000313" key="13">
    <source>
        <dbReference type="EMBL" id="KAA1192750.1"/>
    </source>
</evidence>
<evidence type="ECO:0000256" key="4">
    <source>
        <dbReference type="ARBA" id="ARBA00022692"/>
    </source>
</evidence>
<dbReference type="CDD" id="cd01347">
    <property type="entry name" value="ligand_gated_channel"/>
    <property type="match status" value="1"/>
</dbReference>
<dbReference type="Pfam" id="PF07715">
    <property type="entry name" value="Plug"/>
    <property type="match status" value="1"/>
</dbReference>
<protein>
    <submittedName>
        <fullName evidence="13">TonB-dependent receptor</fullName>
    </submittedName>
</protein>
<dbReference type="SUPFAM" id="SSF56935">
    <property type="entry name" value="Porins"/>
    <property type="match status" value="1"/>
</dbReference>
<dbReference type="InterPro" id="IPR039426">
    <property type="entry name" value="TonB-dep_rcpt-like"/>
</dbReference>
<organism evidence="13 14">
    <name type="scientific">Pseudohalioglobus sediminis</name>
    <dbReference type="NCBI Taxonomy" id="2606449"/>
    <lineage>
        <taxon>Bacteria</taxon>
        <taxon>Pseudomonadati</taxon>
        <taxon>Pseudomonadota</taxon>
        <taxon>Gammaproteobacteria</taxon>
        <taxon>Cellvibrionales</taxon>
        <taxon>Halieaceae</taxon>
        <taxon>Pseudohalioglobus</taxon>
    </lineage>
</organism>
<dbReference type="InterPro" id="IPR036942">
    <property type="entry name" value="Beta-barrel_TonB_sf"/>
</dbReference>
<dbReference type="Gene3D" id="2.40.170.20">
    <property type="entry name" value="TonB-dependent receptor, beta-barrel domain"/>
    <property type="match status" value="1"/>
</dbReference>
<evidence type="ECO:0000256" key="6">
    <source>
        <dbReference type="ARBA" id="ARBA00023077"/>
    </source>
</evidence>
<dbReference type="Pfam" id="PF00593">
    <property type="entry name" value="TonB_dep_Rec_b-barrel"/>
    <property type="match status" value="1"/>
</dbReference>
<evidence type="ECO:0000259" key="11">
    <source>
        <dbReference type="Pfam" id="PF00593"/>
    </source>
</evidence>
<comment type="caution">
    <text evidence="13">The sequence shown here is derived from an EMBL/GenBank/DDBJ whole genome shotgun (WGS) entry which is preliminary data.</text>
</comment>
<dbReference type="PROSITE" id="PS01156">
    <property type="entry name" value="TONB_DEPENDENT_REC_2"/>
    <property type="match status" value="1"/>
</dbReference>
<feature type="chain" id="PRO_5022992357" evidence="10">
    <location>
        <begin position="21"/>
        <end position="707"/>
    </location>
</feature>
<dbReference type="PANTHER" id="PTHR30442">
    <property type="entry name" value="IRON III DICITRATE TRANSPORT PROTEIN FECA"/>
    <property type="match status" value="1"/>
</dbReference>
<keyword evidence="4" id="KW-0812">Transmembrane</keyword>
<dbReference type="InterPro" id="IPR012910">
    <property type="entry name" value="Plug_dom"/>
</dbReference>
<dbReference type="PANTHER" id="PTHR30442:SF0">
    <property type="entry name" value="FE(3+) DICITRATE TRANSPORT PROTEIN FECA"/>
    <property type="match status" value="1"/>
</dbReference>
<feature type="domain" description="TonB-dependent receptor plug" evidence="12">
    <location>
        <begin position="44"/>
        <end position="149"/>
    </location>
</feature>
<evidence type="ECO:0000256" key="3">
    <source>
        <dbReference type="ARBA" id="ARBA00022452"/>
    </source>
</evidence>
<keyword evidence="7 9" id="KW-0472">Membrane</keyword>
<evidence type="ECO:0000256" key="8">
    <source>
        <dbReference type="ARBA" id="ARBA00023237"/>
    </source>
</evidence>
<dbReference type="RefSeq" id="WP_149611033.1">
    <property type="nucleotide sequence ID" value="NZ_VTUX01000003.1"/>
</dbReference>
<evidence type="ECO:0000256" key="10">
    <source>
        <dbReference type="SAM" id="SignalP"/>
    </source>
</evidence>
<gene>
    <name evidence="13" type="ORF">F0M18_08840</name>
</gene>
<feature type="signal peptide" evidence="10">
    <location>
        <begin position="1"/>
        <end position="20"/>
    </location>
</feature>
<keyword evidence="6 9" id="KW-0798">TonB box</keyword>
<dbReference type="GO" id="GO:0033214">
    <property type="term" value="P:siderophore-iron import into cell"/>
    <property type="evidence" value="ECO:0007669"/>
    <property type="project" value="TreeGrafter"/>
</dbReference>
<keyword evidence="13" id="KW-0675">Receptor</keyword>
<dbReference type="Proteomes" id="UP000323708">
    <property type="component" value="Unassembled WGS sequence"/>
</dbReference>
<evidence type="ECO:0000256" key="1">
    <source>
        <dbReference type="ARBA" id="ARBA00004571"/>
    </source>
</evidence>
<evidence type="ECO:0000256" key="7">
    <source>
        <dbReference type="ARBA" id="ARBA00023136"/>
    </source>
</evidence>
<keyword evidence="14" id="KW-1185">Reference proteome</keyword>
<sequence>MKQRILAAAVGAALTAQAFANTNTNAIEEVTIIGDKEQARLLAGTGSVVDYEQISIEAARDINQLLKTVPGIYIQEEDGYGLRPNIGIRGATAERSSKVTLMEDGVMIAPAPYSNPSAYYFPTMSRMHSVEVLKGASLLRYGPQTTGGVVNLVSTPIPEDSAGALQLAYGQNGEADLLANYGARSGNFGFLVETAQRRSDGFKEIDRSSDDTGYDIQDYVVKLAWETELQSLNFKAQYSEETSDETYLGLTDTDFDRDEDRRYGLSAPDQMDNDHQGYNLVYRLRLADNVNMTATGYYNEFARDWFKLSGGGSLIEAANDGDAFAQGVLDGSEDFQDLAYKHNNREYESRGIELNFDVALGSHQLALGGRIHEDEMDRFQPVEYYDQVNGELVFTGIKQPTGSDNRLEKADATSLWVVDAWQVTDALNLNLALRWEDVESERKEYADPERNELNSRRSNDNDEWLPGASFTYDLSDAWQVLGGVHKGFSPLGGGAQSFEEPETSVNYEAGVRYRGAWFVEAVGFYSDFDNKTENCSNANPCSDGSTSGSFNTGEAVIAGLELQAGTSFALGAFTMPLDVMYTYTDAEISKDNPDEGFEKGDQLASIPENAFSLRLGLESASGWNNYAVAKYIDELCMSVGCVGGDARDQSEDLFVLDYISRYEMNDSAVVFLKVENLLDERAIVSRLPDGARPNKPRTASVGLEYRF</sequence>
<keyword evidence="3" id="KW-1134">Transmembrane beta strand</keyword>
<feature type="domain" description="TonB-dependent receptor-like beta-barrel" evidence="11">
    <location>
        <begin position="224"/>
        <end position="677"/>
    </location>
</feature>
<proteinExistence type="inferred from homology"/>
<dbReference type="InterPro" id="IPR010917">
    <property type="entry name" value="TonB_rcpt_CS"/>
</dbReference>
<dbReference type="GO" id="GO:0009279">
    <property type="term" value="C:cell outer membrane"/>
    <property type="evidence" value="ECO:0007669"/>
    <property type="project" value="UniProtKB-SubCell"/>
</dbReference>
<evidence type="ECO:0000256" key="9">
    <source>
        <dbReference type="RuleBase" id="RU003357"/>
    </source>
</evidence>
<evidence type="ECO:0000259" key="12">
    <source>
        <dbReference type="Pfam" id="PF07715"/>
    </source>
</evidence>
<keyword evidence="2" id="KW-0813">Transport</keyword>
<evidence type="ECO:0000256" key="2">
    <source>
        <dbReference type="ARBA" id="ARBA00022448"/>
    </source>
</evidence>
<reference evidence="13 14" key="1">
    <citation type="submission" date="2019-09" db="EMBL/GenBank/DDBJ databases">
        <authorList>
            <person name="Chen X.-Y."/>
        </authorList>
    </citation>
    <scope>NUCLEOTIDE SEQUENCE [LARGE SCALE GENOMIC DNA]</scope>
    <source>
        <strain evidence="13 14">NY5</strain>
    </source>
</reference>
<dbReference type="InterPro" id="IPR037066">
    <property type="entry name" value="Plug_dom_sf"/>
</dbReference>
<dbReference type="AlphaFoldDB" id="A0A5B0X088"/>
<keyword evidence="5 10" id="KW-0732">Signal</keyword>
<comment type="subcellular location">
    <subcellularLocation>
        <location evidence="1">Cell outer membrane</location>
        <topology evidence="1">Multi-pass membrane protein</topology>
    </subcellularLocation>
</comment>
<comment type="similarity">
    <text evidence="9">Belongs to the TonB-dependent receptor family.</text>
</comment>
<dbReference type="InterPro" id="IPR000531">
    <property type="entry name" value="Beta-barrel_TonB"/>
</dbReference>
<evidence type="ECO:0000313" key="14">
    <source>
        <dbReference type="Proteomes" id="UP000323708"/>
    </source>
</evidence>
<dbReference type="EMBL" id="VTUX01000003">
    <property type="protein sequence ID" value="KAA1192750.1"/>
    <property type="molecule type" value="Genomic_DNA"/>
</dbReference>
<keyword evidence="8" id="KW-0998">Cell outer membrane</keyword>
<dbReference type="Gene3D" id="2.170.130.10">
    <property type="entry name" value="TonB-dependent receptor, plug domain"/>
    <property type="match status" value="1"/>
</dbReference>
<evidence type="ECO:0000256" key="5">
    <source>
        <dbReference type="ARBA" id="ARBA00022729"/>
    </source>
</evidence>
<accession>A0A5B0X088</accession>
<name>A0A5B0X088_9GAMM</name>